<organism evidence="1 2">
    <name type="scientific">Eumeta variegata</name>
    <name type="common">Bagworm moth</name>
    <name type="synonym">Eumeta japonica</name>
    <dbReference type="NCBI Taxonomy" id="151549"/>
    <lineage>
        <taxon>Eukaryota</taxon>
        <taxon>Metazoa</taxon>
        <taxon>Ecdysozoa</taxon>
        <taxon>Arthropoda</taxon>
        <taxon>Hexapoda</taxon>
        <taxon>Insecta</taxon>
        <taxon>Pterygota</taxon>
        <taxon>Neoptera</taxon>
        <taxon>Endopterygota</taxon>
        <taxon>Lepidoptera</taxon>
        <taxon>Glossata</taxon>
        <taxon>Ditrysia</taxon>
        <taxon>Tineoidea</taxon>
        <taxon>Psychidae</taxon>
        <taxon>Oiketicinae</taxon>
        <taxon>Eumeta</taxon>
    </lineage>
</organism>
<dbReference type="Proteomes" id="UP000299102">
    <property type="component" value="Unassembled WGS sequence"/>
</dbReference>
<comment type="caution">
    <text evidence="1">The sequence shown here is derived from an EMBL/GenBank/DDBJ whole genome shotgun (WGS) entry which is preliminary data.</text>
</comment>
<reference evidence="1 2" key="1">
    <citation type="journal article" date="2019" name="Commun. Biol.">
        <title>The bagworm genome reveals a unique fibroin gene that provides high tensile strength.</title>
        <authorList>
            <person name="Kono N."/>
            <person name="Nakamura H."/>
            <person name="Ohtoshi R."/>
            <person name="Tomita M."/>
            <person name="Numata K."/>
            <person name="Arakawa K."/>
        </authorList>
    </citation>
    <scope>NUCLEOTIDE SEQUENCE [LARGE SCALE GENOMIC DNA]</scope>
</reference>
<evidence type="ECO:0000313" key="2">
    <source>
        <dbReference type="Proteomes" id="UP000299102"/>
    </source>
</evidence>
<keyword evidence="2" id="KW-1185">Reference proteome</keyword>
<proteinExistence type="predicted"/>
<name>A0A4C1YX51_EUMVA</name>
<dbReference type="AlphaFoldDB" id="A0A4C1YX51"/>
<evidence type="ECO:0000313" key="1">
    <source>
        <dbReference type="EMBL" id="GBP79404.1"/>
    </source>
</evidence>
<sequence>MKSAVRDAGAVARTCPACRRARTPTATPPINILGSFNKRATRAIDGASRRAPPALVYTTRQTNIRGTRDLVFTAARGHPAEELAVRS</sequence>
<accession>A0A4C1YX51</accession>
<gene>
    <name evidence="1" type="ORF">EVAR_61829_1</name>
</gene>
<protein>
    <submittedName>
        <fullName evidence="1">Uncharacterized protein</fullName>
    </submittedName>
</protein>
<dbReference type="EMBL" id="BGZK01001413">
    <property type="protein sequence ID" value="GBP79404.1"/>
    <property type="molecule type" value="Genomic_DNA"/>
</dbReference>